<organism evidence="3 4">
    <name type="scientific">Desulfosarcina ovata subsp. sediminis</name>
    <dbReference type="NCBI Taxonomy" id="885957"/>
    <lineage>
        <taxon>Bacteria</taxon>
        <taxon>Pseudomonadati</taxon>
        <taxon>Thermodesulfobacteriota</taxon>
        <taxon>Desulfobacteria</taxon>
        <taxon>Desulfobacterales</taxon>
        <taxon>Desulfosarcinaceae</taxon>
        <taxon>Desulfosarcina</taxon>
    </lineage>
</organism>
<dbReference type="PROSITE" id="PS00785">
    <property type="entry name" value="5_NUCLEOTIDASE_1"/>
    <property type="match status" value="1"/>
</dbReference>
<dbReference type="SUPFAM" id="SSF56300">
    <property type="entry name" value="Metallo-dependent phosphatases"/>
    <property type="match status" value="1"/>
</dbReference>
<dbReference type="GO" id="GO:0030288">
    <property type="term" value="C:outer membrane-bounded periplasmic space"/>
    <property type="evidence" value="ECO:0007669"/>
    <property type="project" value="TreeGrafter"/>
</dbReference>
<evidence type="ECO:0000259" key="2">
    <source>
        <dbReference type="Pfam" id="PF00149"/>
    </source>
</evidence>
<accession>A0A5K7ZXY5</accession>
<feature type="domain" description="Calcineurin-like phosphoesterase" evidence="2">
    <location>
        <begin position="38"/>
        <end position="142"/>
    </location>
</feature>
<evidence type="ECO:0000256" key="1">
    <source>
        <dbReference type="ARBA" id="ARBA00006654"/>
    </source>
</evidence>
<dbReference type="AlphaFoldDB" id="A0A5K7ZXY5"/>
<evidence type="ECO:0000313" key="4">
    <source>
        <dbReference type="Proteomes" id="UP000425960"/>
    </source>
</evidence>
<dbReference type="InterPro" id="IPR006146">
    <property type="entry name" value="5'-Nucleotdase_CS"/>
</dbReference>
<name>A0A5K7ZXY5_9BACT</name>
<sequence length="161" mass="17603">MLTMKPRILIGIILLLTGVMSNACTVVDHKVHNARERIKILHINDVHSHLESGSIDLKIAGIDTACEVGGMGRVAAMIADLRERNDNTLVLHAGDAVQGTYYYTLFNGEEDARVMNAIGFDAMTIGNHEFDNGDEWLAGFIEHQRRQGLCAGSGHLVLPPD</sequence>
<dbReference type="RefSeq" id="WP_155324757.1">
    <property type="nucleotide sequence ID" value="NZ_AP021876.1"/>
</dbReference>
<dbReference type="EMBL" id="AP021876">
    <property type="protein sequence ID" value="BBO85014.1"/>
    <property type="molecule type" value="Genomic_DNA"/>
</dbReference>
<dbReference type="GO" id="GO:0008768">
    <property type="term" value="F:UDP-sugar diphosphatase activity"/>
    <property type="evidence" value="ECO:0007669"/>
    <property type="project" value="TreeGrafter"/>
</dbReference>
<dbReference type="PROSITE" id="PS00786">
    <property type="entry name" value="5_NUCLEOTIDASE_2"/>
    <property type="match status" value="1"/>
</dbReference>
<dbReference type="InterPro" id="IPR006179">
    <property type="entry name" value="5_nucleotidase/apyrase"/>
</dbReference>
<comment type="similarity">
    <text evidence="1">Belongs to the 5'-nucleotidase family.</text>
</comment>
<dbReference type="Proteomes" id="UP000425960">
    <property type="component" value="Chromosome"/>
</dbReference>
<dbReference type="PANTHER" id="PTHR11575:SF24">
    <property type="entry name" value="5'-NUCLEOTIDASE"/>
    <property type="match status" value="1"/>
</dbReference>
<reference evidence="3 4" key="1">
    <citation type="submission" date="2019-11" db="EMBL/GenBank/DDBJ databases">
        <title>Comparative genomics of hydrocarbon-degrading Desulfosarcina strains.</title>
        <authorList>
            <person name="Watanabe M."/>
            <person name="Kojima H."/>
            <person name="Fukui M."/>
        </authorList>
    </citation>
    <scope>NUCLEOTIDE SEQUENCE [LARGE SCALE GENOMIC DNA]</scope>
    <source>
        <strain evidence="3 4">28bB2T</strain>
    </source>
</reference>
<dbReference type="GO" id="GO:0009166">
    <property type="term" value="P:nucleotide catabolic process"/>
    <property type="evidence" value="ECO:0007669"/>
    <property type="project" value="InterPro"/>
</dbReference>
<dbReference type="Gene3D" id="3.60.21.10">
    <property type="match status" value="1"/>
</dbReference>
<proteinExistence type="inferred from homology"/>
<gene>
    <name evidence="3" type="ORF">DSCO28_55800</name>
</gene>
<evidence type="ECO:0000313" key="3">
    <source>
        <dbReference type="EMBL" id="BBO85014.1"/>
    </source>
</evidence>
<dbReference type="Pfam" id="PF00149">
    <property type="entry name" value="Metallophos"/>
    <property type="match status" value="1"/>
</dbReference>
<protein>
    <recommendedName>
        <fullName evidence="2">Calcineurin-like phosphoesterase domain-containing protein</fullName>
    </recommendedName>
</protein>
<dbReference type="InterPro" id="IPR029052">
    <property type="entry name" value="Metallo-depent_PP-like"/>
</dbReference>
<dbReference type="InterPro" id="IPR004843">
    <property type="entry name" value="Calcineurin-like_PHP"/>
</dbReference>
<dbReference type="KEGG" id="dov:DSCO28_55800"/>
<dbReference type="PANTHER" id="PTHR11575">
    <property type="entry name" value="5'-NUCLEOTIDASE-RELATED"/>
    <property type="match status" value="1"/>
</dbReference>
<dbReference type="GO" id="GO:0000166">
    <property type="term" value="F:nucleotide binding"/>
    <property type="evidence" value="ECO:0007669"/>
    <property type="project" value="InterPro"/>
</dbReference>
<dbReference type="GO" id="GO:0046872">
    <property type="term" value="F:metal ion binding"/>
    <property type="evidence" value="ECO:0007669"/>
    <property type="project" value="InterPro"/>
</dbReference>
<dbReference type="GO" id="GO:0008253">
    <property type="term" value="F:5'-nucleotidase activity"/>
    <property type="evidence" value="ECO:0007669"/>
    <property type="project" value="TreeGrafter"/>
</dbReference>